<dbReference type="GO" id="GO:0031145">
    <property type="term" value="P:anaphase-promoting complex-dependent catabolic process"/>
    <property type="evidence" value="ECO:0007669"/>
    <property type="project" value="InterPro"/>
</dbReference>
<organism evidence="9 10">
    <name type="scientific">Polarella glacialis</name>
    <name type="common">Dinoflagellate</name>
    <dbReference type="NCBI Taxonomy" id="89957"/>
    <lineage>
        <taxon>Eukaryota</taxon>
        <taxon>Sar</taxon>
        <taxon>Alveolata</taxon>
        <taxon>Dinophyceae</taxon>
        <taxon>Suessiales</taxon>
        <taxon>Suessiaceae</taxon>
        <taxon>Polarella</taxon>
    </lineage>
</organism>
<name>A0A813FZD9_POLGL</name>
<evidence type="ECO:0000259" key="8">
    <source>
        <dbReference type="Pfam" id="PF12896"/>
    </source>
</evidence>
<sequence length="656" mass="68651">MANPRSTFFRAFSDRSASDLEAFEWNSTMDLLACLTAPPDSTMSIYRLLSEDQSPKLLSEKITGIGTSLAWAPCGRRIAVGDRLGGVTIYDGETGAVLHSRRPHSKPVTALSWADAAGHTPGSSEVPWSHMLPPLLAVPSAPSNMFAESPSEADGDSGGGSRGGGGFNLLVSADEGGRVVVSAGGTFPLQALELFGGGSGGGSLGLGPGPTTSPAVGGDLLASDERSVASTDLLRQLRHLGSQSRKPMSVRLSPDLRCLAVLLGPAGSLPPAPSASSSSPRPKVSTSAGATPPPQERWASPGPWAEQPGTPCTAARHAGAIAGSELAAVVLDVRKLAVRRLELEQCSRMVERLMSVANYSRQAVGTLGTVWRSAADGFVKKVRGLTDSIQAYSGAAGGINLASSGDGNQGKSGDVHAELLLTLCTGNPSDAVHAFLTRQTSPQQLQRLEKGLMQALEYVNLVVCTRLQVAAQHLLAIIHELEACAESGSRRFRAIGLEKGSSSGTVLRRLASRTRRFAKLTELLLLDSARARRFARTLFQLLLRQAQKLSEQTPAEGTPSSRLAGADSGAGSAAPSQADLDDFVAAARRRQSLELADVTERIGAPAPAAEARRERASESRPLGHKENGNAEDKCVFITHLLIVAAVHSLCLTDVGE</sequence>
<evidence type="ECO:0000256" key="6">
    <source>
        <dbReference type="SAM" id="MobiDB-lite"/>
    </source>
</evidence>
<dbReference type="GO" id="GO:0070979">
    <property type="term" value="P:protein K11-linked ubiquitination"/>
    <property type="evidence" value="ECO:0007669"/>
    <property type="project" value="TreeGrafter"/>
</dbReference>
<keyword evidence="3" id="KW-0498">Mitosis</keyword>
<feature type="compositionally biased region" description="Low complexity" evidence="6">
    <location>
        <begin position="560"/>
        <end position="576"/>
    </location>
</feature>
<dbReference type="Pfam" id="PF12894">
    <property type="entry name" value="ANAPC4_WD40"/>
    <property type="match status" value="1"/>
</dbReference>
<dbReference type="PANTHER" id="PTHR13260:SF0">
    <property type="entry name" value="ANAPHASE-PROMOTING COMPLEX SUBUNIT 4"/>
    <property type="match status" value="1"/>
</dbReference>
<dbReference type="AlphaFoldDB" id="A0A813FZD9"/>
<dbReference type="Pfam" id="PF12896">
    <property type="entry name" value="ANAPC4"/>
    <property type="match status" value="1"/>
</dbReference>
<reference evidence="9" key="1">
    <citation type="submission" date="2021-02" db="EMBL/GenBank/DDBJ databases">
        <authorList>
            <person name="Dougan E. K."/>
            <person name="Rhodes N."/>
            <person name="Thang M."/>
            <person name="Chan C."/>
        </authorList>
    </citation>
    <scope>NUCLEOTIDE SEQUENCE</scope>
</reference>
<dbReference type="EMBL" id="CAJNNV010027076">
    <property type="protein sequence ID" value="CAE8619455.1"/>
    <property type="molecule type" value="Genomic_DNA"/>
</dbReference>
<evidence type="ECO:0000256" key="1">
    <source>
        <dbReference type="ARBA" id="ARBA00016067"/>
    </source>
</evidence>
<feature type="region of interest" description="Disordered" evidence="6">
    <location>
        <begin position="143"/>
        <end position="162"/>
    </location>
</feature>
<dbReference type="SUPFAM" id="SSF50978">
    <property type="entry name" value="WD40 repeat-like"/>
    <property type="match status" value="1"/>
</dbReference>
<dbReference type="OMA" id="APSNMFA"/>
<feature type="region of interest" description="Disordered" evidence="6">
    <location>
        <begin position="604"/>
        <end position="628"/>
    </location>
</feature>
<dbReference type="InterPro" id="IPR024977">
    <property type="entry name" value="Apc4-like_WD40_dom"/>
</dbReference>
<comment type="caution">
    <text evidence="9">The sequence shown here is derived from an EMBL/GenBank/DDBJ whole genome shotgun (WGS) entry which is preliminary data.</text>
</comment>
<keyword evidence="2" id="KW-0132">Cell division</keyword>
<dbReference type="InterPro" id="IPR036322">
    <property type="entry name" value="WD40_repeat_dom_sf"/>
</dbReference>
<dbReference type="GO" id="GO:0005680">
    <property type="term" value="C:anaphase-promoting complex"/>
    <property type="evidence" value="ECO:0007669"/>
    <property type="project" value="InterPro"/>
</dbReference>
<dbReference type="OrthoDB" id="421404at2759"/>
<dbReference type="InterPro" id="IPR024789">
    <property type="entry name" value="APC4"/>
</dbReference>
<dbReference type="InterPro" id="IPR015943">
    <property type="entry name" value="WD40/YVTN_repeat-like_dom_sf"/>
</dbReference>
<evidence type="ECO:0000256" key="4">
    <source>
        <dbReference type="ARBA" id="ARBA00022786"/>
    </source>
</evidence>
<evidence type="ECO:0000256" key="2">
    <source>
        <dbReference type="ARBA" id="ARBA00022618"/>
    </source>
</evidence>
<dbReference type="GO" id="GO:0034399">
    <property type="term" value="C:nuclear periphery"/>
    <property type="evidence" value="ECO:0007669"/>
    <property type="project" value="TreeGrafter"/>
</dbReference>
<feature type="non-terminal residue" evidence="9">
    <location>
        <position position="1"/>
    </location>
</feature>
<gene>
    <name evidence="9" type="ORF">PGLA1383_LOCUS37043</name>
</gene>
<evidence type="ECO:0000256" key="3">
    <source>
        <dbReference type="ARBA" id="ARBA00022776"/>
    </source>
</evidence>
<keyword evidence="10" id="KW-1185">Reference proteome</keyword>
<feature type="domain" description="Anaphase-promoting complex subunit 4 long" evidence="8">
    <location>
        <begin position="330"/>
        <end position="521"/>
    </location>
</feature>
<feature type="compositionally biased region" description="Basic and acidic residues" evidence="6">
    <location>
        <begin position="610"/>
        <end position="628"/>
    </location>
</feature>
<proteinExistence type="predicted"/>
<dbReference type="PANTHER" id="PTHR13260">
    <property type="entry name" value="ANAPHASE PROMOTING COMPLEX SUBUNIT 4 APC4"/>
    <property type="match status" value="1"/>
</dbReference>
<evidence type="ECO:0000313" key="10">
    <source>
        <dbReference type="Proteomes" id="UP000654075"/>
    </source>
</evidence>
<dbReference type="Proteomes" id="UP000654075">
    <property type="component" value="Unassembled WGS sequence"/>
</dbReference>
<evidence type="ECO:0000256" key="5">
    <source>
        <dbReference type="ARBA" id="ARBA00023306"/>
    </source>
</evidence>
<feature type="compositionally biased region" description="Polar residues" evidence="6">
    <location>
        <begin position="550"/>
        <end position="559"/>
    </location>
</feature>
<evidence type="ECO:0000259" key="7">
    <source>
        <dbReference type="Pfam" id="PF12894"/>
    </source>
</evidence>
<accession>A0A813FZD9</accession>
<keyword evidence="5" id="KW-0131">Cell cycle</keyword>
<feature type="region of interest" description="Disordered" evidence="6">
    <location>
        <begin position="550"/>
        <end position="576"/>
    </location>
</feature>
<keyword evidence="4" id="KW-0833">Ubl conjugation pathway</keyword>
<evidence type="ECO:0000313" key="9">
    <source>
        <dbReference type="EMBL" id="CAE8619455.1"/>
    </source>
</evidence>
<dbReference type="GO" id="GO:0051301">
    <property type="term" value="P:cell division"/>
    <property type="evidence" value="ECO:0007669"/>
    <property type="project" value="UniProtKB-KW"/>
</dbReference>
<dbReference type="InterPro" id="IPR024790">
    <property type="entry name" value="APC4_long_dom"/>
</dbReference>
<dbReference type="Gene3D" id="2.130.10.10">
    <property type="entry name" value="YVTN repeat-like/Quinoprotein amine dehydrogenase"/>
    <property type="match status" value="1"/>
</dbReference>
<protein>
    <recommendedName>
        <fullName evidence="1">Anaphase-promoting complex subunit 4</fullName>
    </recommendedName>
</protein>
<feature type="region of interest" description="Disordered" evidence="6">
    <location>
        <begin position="269"/>
        <end position="312"/>
    </location>
</feature>
<feature type="domain" description="Anaphase-promoting complex subunit 4-like WD40" evidence="7">
    <location>
        <begin position="24"/>
        <end position="115"/>
    </location>
</feature>